<feature type="transmembrane region" description="Helical" evidence="6">
    <location>
        <begin position="157"/>
        <end position="176"/>
    </location>
</feature>
<keyword evidence="2" id="KW-1003">Cell membrane</keyword>
<accession>A0ABP8TS66</accession>
<evidence type="ECO:0000256" key="2">
    <source>
        <dbReference type="ARBA" id="ARBA00022475"/>
    </source>
</evidence>
<evidence type="ECO:0000256" key="5">
    <source>
        <dbReference type="ARBA" id="ARBA00023136"/>
    </source>
</evidence>
<sequence length="186" mass="19637">MPIQLAGSGWLVPMSGDMHRANTPSSDGPDAGAALPGHDRADAIAIRLLVGLEHVLLYVVAFGLLVVGAAVLASSAASAILQHASWTARLITSVEGILLYLIIMEIFITILTHARGGRIQLEFFIVIGVIALVRHILSVVVRLTIPTSPPASRQQLWDLAVDAGAAFVLVVALAIARWSARRTDAA</sequence>
<gene>
    <name evidence="7" type="ORF">GCM10023195_55530</name>
</gene>
<evidence type="ECO:0000256" key="3">
    <source>
        <dbReference type="ARBA" id="ARBA00022692"/>
    </source>
</evidence>
<evidence type="ECO:0008006" key="9">
    <source>
        <dbReference type="Google" id="ProtNLM"/>
    </source>
</evidence>
<keyword evidence="4 6" id="KW-1133">Transmembrane helix</keyword>
<dbReference type="InterPro" id="IPR020948">
    <property type="entry name" value="P_starv_induced_PsiE-like"/>
</dbReference>
<evidence type="ECO:0000313" key="7">
    <source>
        <dbReference type="EMBL" id="GAA4612891.1"/>
    </source>
</evidence>
<protein>
    <recommendedName>
        <fullName evidence="9">Phosphate-starvation-inducible E</fullName>
    </recommendedName>
</protein>
<dbReference type="Pfam" id="PF06146">
    <property type="entry name" value="PsiE"/>
    <property type="match status" value="1"/>
</dbReference>
<comment type="caution">
    <text evidence="7">The sequence shown here is derived from an EMBL/GenBank/DDBJ whole genome shotgun (WGS) entry which is preliminary data.</text>
</comment>
<feature type="transmembrane region" description="Helical" evidence="6">
    <location>
        <begin position="55"/>
        <end position="80"/>
    </location>
</feature>
<reference evidence="8" key="1">
    <citation type="journal article" date="2019" name="Int. J. Syst. Evol. Microbiol.">
        <title>The Global Catalogue of Microorganisms (GCM) 10K type strain sequencing project: providing services to taxonomists for standard genome sequencing and annotation.</title>
        <authorList>
            <consortium name="The Broad Institute Genomics Platform"/>
            <consortium name="The Broad Institute Genome Sequencing Center for Infectious Disease"/>
            <person name="Wu L."/>
            <person name="Ma J."/>
        </authorList>
    </citation>
    <scope>NUCLEOTIDE SEQUENCE [LARGE SCALE GENOMIC DNA]</scope>
    <source>
        <strain evidence="8">JCM 17938</strain>
    </source>
</reference>
<feature type="transmembrane region" description="Helical" evidence="6">
    <location>
        <begin position="123"/>
        <end position="145"/>
    </location>
</feature>
<dbReference type="Proteomes" id="UP001500212">
    <property type="component" value="Unassembled WGS sequence"/>
</dbReference>
<evidence type="ECO:0000313" key="8">
    <source>
        <dbReference type="Proteomes" id="UP001500212"/>
    </source>
</evidence>
<evidence type="ECO:0000256" key="4">
    <source>
        <dbReference type="ARBA" id="ARBA00022989"/>
    </source>
</evidence>
<proteinExistence type="predicted"/>
<comment type="subcellular location">
    <subcellularLocation>
        <location evidence="1">Cell membrane</location>
        <topology evidence="1">Multi-pass membrane protein</topology>
    </subcellularLocation>
</comment>
<feature type="transmembrane region" description="Helical" evidence="6">
    <location>
        <begin position="86"/>
        <end position="111"/>
    </location>
</feature>
<keyword evidence="8" id="KW-1185">Reference proteome</keyword>
<organism evidence="7 8">
    <name type="scientific">Actinoallomurus liliacearum</name>
    <dbReference type="NCBI Taxonomy" id="1080073"/>
    <lineage>
        <taxon>Bacteria</taxon>
        <taxon>Bacillati</taxon>
        <taxon>Actinomycetota</taxon>
        <taxon>Actinomycetes</taxon>
        <taxon>Streptosporangiales</taxon>
        <taxon>Thermomonosporaceae</taxon>
        <taxon>Actinoallomurus</taxon>
    </lineage>
</organism>
<keyword evidence="5 6" id="KW-0472">Membrane</keyword>
<dbReference type="EMBL" id="BAABHJ010000022">
    <property type="protein sequence ID" value="GAA4612891.1"/>
    <property type="molecule type" value="Genomic_DNA"/>
</dbReference>
<name>A0ABP8TS66_9ACTN</name>
<evidence type="ECO:0000256" key="1">
    <source>
        <dbReference type="ARBA" id="ARBA00004651"/>
    </source>
</evidence>
<evidence type="ECO:0000256" key="6">
    <source>
        <dbReference type="SAM" id="Phobius"/>
    </source>
</evidence>
<keyword evidence="3 6" id="KW-0812">Transmembrane</keyword>